<keyword evidence="6" id="KW-0804">Transcription</keyword>
<dbReference type="PANTHER" id="PTHR47288:SF1">
    <property type="entry name" value="WUSCHEL-RELATED HOMEOBOX 9"/>
    <property type="match status" value="1"/>
</dbReference>
<dbReference type="SUPFAM" id="SSF46689">
    <property type="entry name" value="Homeodomain-like"/>
    <property type="match status" value="1"/>
</dbReference>
<dbReference type="GO" id="GO:0005634">
    <property type="term" value="C:nucleus"/>
    <property type="evidence" value="ECO:0007669"/>
    <property type="project" value="UniProtKB-SubCell"/>
</dbReference>
<dbReference type="GO" id="GO:0003677">
    <property type="term" value="F:DNA binding"/>
    <property type="evidence" value="ECO:0007669"/>
    <property type="project" value="UniProtKB-UniRule"/>
</dbReference>
<dbReference type="Gene3D" id="1.10.10.60">
    <property type="entry name" value="Homeodomain-like"/>
    <property type="match status" value="1"/>
</dbReference>
<feature type="compositionally biased region" description="Low complexity" evidence="11">
    <location>
        <begin position="123"/>
        <end position="173"/>
    </location>
</feature>
<evidence type="ECO:0000256" key="4">
    <source>
        <dbReference type="ARBA" id="ARBA00023125"/>
    </source>
</evidence>
<dbReference type="PANTHER" id="PTHR47288">
    <property type="entry name" value="WUSCHEL-RELATED HOMEOBOX 9"/>
    <property type="match status" value="1"/>
</dbReference>
<evidence type="ECO:0000256" key="1">
    <source>
        <dbReference type="ARBA" id="ARBA00004123"/>
    </source>
</evidence>
<keyword evidence="2" id="KW-0217">Developmental protein</keyword>
<dbReference type="SMART" id="SM00389">
    <property type="entry name" value="HOX"/>
    <property type="match status" value="1"/>
</dbReference>
<feature type="region of interest" description="Disordered" evidence="11">
    <location>
        <begin position="314"/>
        <end position="337"/>
    </location>
</feature>
<name>A0A248SLE5_BROPA</name>
<evidence type="ECO:0000256" key="9">
    <source>
        <dbReference type="PROSITE-ProRule" id="PRU00108"/>
    </source>
</evidence>
<keyword evidence="4 9" id="KW-0238">DNA-binding</keyword>
<dbReference type="FunFam" id="1.10.10.60:FF:000118">
    <property type="entry name" value="WUSCHEL-related homeobox 11"/>
    <property type="match status" value="1"/>
</dbReference>
<keyword evidence="7 9" id="KW-0539">Nucleus</keyword>
<feature type="compositionally biased region" description="Polar residues" evidence="11">
    <location>
        <begin position="192"/>
        <end position="203"/>
    </location>
</feature>
<comment type="similarity">
    <text evidence="8">Belongs to the WUS homeobox family.</text>
</comment>
<evidence type="ECO:0000256" key="11">
    <source>
        <dbReference type="SAM" id="MobiDB-lite"/>
    </source>
</evidence>
<feature type="DNA-binding region" description="Homeobox" evidence="9">
    <location>
        <begin position="54"/>
        <end position="118"/>
    </location>
</feature>
<evidence type="ECO:0000313" key="13">
    <source>
        <dbReference type="EMBL" id="ASV45877.1"/>
    </source>
</evidence>
<dbReference type="Pfam" id="PF00046">
    <property type="entry name" value="Homeodomain"/>
    <property type="match status" value="1"/>
</dbReference>
<dbReference type="GO" id="GO:0003700">
    <property type="term" value="F:DNA-binding transcription factor activity"/>
    <property type="evidence" value="ECO:0007669"/>
    <property type="project" value="InterPro"/>
</dbReference>
<dbReference type="InterPro" id="IPR044557">
    <property type="entry name" value="WOX8/9-like"/>
</dbReference>
<reference evidence="13" key="1">
    <citation type="journal article" date="2017" name="Int. J. Mol. Sci.">
        <title>Identification and Functional Divergence Analysis of WOX Gene Family in Paper Mulberry.</title>
        <authorList>
            <person name="Tang F."/>
            <person name="Chen N."/>
            <person name="Zhao M."/>
            <person name="Wang Y."/>
            <person name="He R."/>
            <person name="Peng X."/>
            <person name="Shen S."/>
        </authorList>
    </citation>
    <scope>NUCLEOTIDE SEQUENCE</scope>
</reference>
<dbReference type="InterPro" id="IPR009057">
    <property type="entry name" value="Homeodomain-like_sf"/>
</dbReference>
<feature type="compositionally biased region" description="Low complexity" evidence="11">
    <location>
        <begin position="315"/>
        <end position="336"/>
    </location>
</feature>
<dbReference type="GO" id="GO:0050793">
    <property type="term" value="P:regulation of developmental process"/>
    <property type="evidence" value="ECO:0007669"/>
    <property type="project" value="InterPro"/>
</dbReference>
<protein>
    <submittedName>
        <fullName evidence="13">WUSCHEL-related homeobox 8</fullName>
    </submittedName>
</protein>
<feature type="domain" description="Homeobox" evidence="12">
    <location>
        <begin position="52"/>
        <end position="117"/>
    </location>
</feature>
<dbReference type="PROSITE" id="PS50071">
    <property type="entry name" value="HOMEOBOX_2"/>
    <property type="match status" value="1"/>
</dbReference>
<organism evidence="13">
    <name type="scientific">Broussonetia papyrifera</name>
    <name type="common">Paper mulberry</name>
    <name type="synonym">Morus papyrifera</name>
    <dbReference type="NCBI Taxonomy" id="172644"/>
    <lineage>
        <taxon>Eukaryota</taxon>
        <taxon>Viridiplantae</taxon>
        <taxon>Streptophyta</taxon>
        <taxon>Embryophyta</taxon>
        <taxon>Tracheophyta</taxon>
        <taxon>Spermatophyta</taxon>
        <taxon>Magnoliopsida</taxon>
        <taxon>eudicotyledons</taxon>
        <taxon>Gunneridae</taxon>
        <taxon>Pentapetalae</taxon>
        <taxon>rosids</taxon>
        <taxon>fabids</taxon>
        <taxon>Rosales</taxon>
        <taxon>Moraceae</taxon>
        <taxon>Dorstenieae</taxon>
        <taxon>Broussonetia</taxon>
    </lineage>
</organism>
<accession>A0A248SLE5</accession>
<dbReference type="CDD" id="cd00086">
    <property type="entry name" value="homeodomain"/>
    <property type="match status" value="1"/>
</dbReference>
<keyword evidence="5 9" id="KW-0371">Homeobox</keyword>
<dbReference type="InterPro" id="IPR001356">
    <property type="entry name" value="HD"/>
</dbReference>
<evidence type="ECO:0000256" key="8">
    <source>
        <dbReference type="ARBA" id="ARBA00024040"/>
    </source>
</evidence>
<evidence type="ECO:0000256" key="10">
    <source>
        <dbReference type="RuleBase" id="RU000682"/>
    </source>
</evidence>
<proteinExistence type="evidence at transcript level"/>
<dbReference type="EMBL" id="MF420361">
    <property type="protein sequence ID" value="ASV45877.1"/>
    <property type="molecule type" value="mRNA"/>
</dbReference>
<dbReference type="GO" id="GO:0048731">
    <property type="term" value="P:system development"/>
    <property type="evidence" value="ECO:0007669"/>
    <property type="project" value="UniProtKB-ARBA"/>
</dbReference>
<evidence type="ECO:0000256" key="3">
    <source>
        <dbReference type="ARBA" id="ARBA00023015"/>
    </source>
</evidence>
<evidence type="ECO:0000256" key="6">
    <source>
        <dbReference type="ARBA" id="ARBA00023163"/>
    </source>
</evidence>
<evidence type="ECO:0000256" key="5">
    <source>
        <dbReference type="ARBA" id="ARBA00023155"/>
    </source>
</evidence>
<feature type="region of interest" description="Disordered" evidence="11">
    <location>
        <begin position="114"/>
        <end position="203"/>
    </location>
</feature>
<sequence length="419" mass="45929">MASSNRHWPSMFKSKPCNTHPHQWQHDINQSLISTGCHRTPYTSVGGCEERSPEPKPRWNPKPEQIRILEAIFNSGMVNPPRDEIRKIRAQLQEYGQVGDANVFYWFQNRKSRSKHKLRHLQNSKQQQQQQTQNNHQNSPNSNFTTTTTTSSTTTPTTSTRAPSSSSSSSSEKSSPKAPNRSPIFSMGFTEALNSPTGSVNQSTFFQTNGSTITSTGHDPFLAEPFFFPVQQSSTSTTQGFCFPHDQLTPTAVHQIMPADHYQQINNIGPCTSLLLSEIMNHHGASTKGHDHDHHKLLPLNYTPLEAAATTVARTTSPASTPLTTAATSTIESSTSQRNQIQAGVGEQGTSGVGPIGGGGKTTVFINDVAFEVPAGPFNVREAFGEEAVLIHSYGQPVLTNEWGVTLHSLQPGAFYYLI</sequence>
<evidence type="ECO:0000259" key="12">
    <source>
        <dbReference type="PROSITE" id="PS50071"/>
    </source>
</evidence>
<keyword evidence="3" id="KW-0805">Transcription regulation</keyword>
<comment type="subcellular location">
    <subcellularLocation>
        <location evidence="1 9 10">Nucleus</location>
    </subcellularLocation>
</comment>
<evidence type="ECO:0000256" key="2">
    <source>
        <dbReference type="ARBA" id="ARBA00022473"/>
    </source>
</evidence>
<gene>
    <name evidence="13" type="primary">WOX8</name>
</gene>
<evidence type="ECO:0000256" key="7">
    <source>
        <dbReference type="ARBA" id="ARBA00023242"/>
    </source>
</evidence>
<dbReference type="AlphaFoldDB" id="A0A248SLE5"/>